<accession>A0A4Z1E940</accession>
<dbReference type="Pfam" id="PF00005">
    <property type="entry name" value="ABC_tran"/>
    <property type="match status" value="2"/>
</dbReference>
<dbReference type="InterPro" id="IPR017871">
    <property type="entry name" value="ABC_transporter-like_CS"/>
</dbReference>
<keyword evidence="2" id="KW-0547">Nucleotide-binding</keyword>
<dbReference type="PANTHER" id="PTHR19211">
    <property type="entry name" value="ATP-BINDING TRANSPORT PROTEIN-RELATED"/>
    <property type="match status" value="1"/>
</dbReference>
<protein>
    <submittedName>
        <fullName evidence="6">Putative ABC transporter permease protein</fullName>
    </submittedName>
</protein>
<evidence type="ECO:0000259" key="5">
    <source>
        <dbReference type="PROSITE" id="PS50893"/>
    </source>
</evidence>
<dbReference type="Proteomes" id="UP000297318">
    <property type="component" value="Unassembled WGS sequence"/>
</dbReference>
<dbReference type="CDD" id="cd03221">
    <property type="entry name" value="ABCF_EF-3"/>
    <property type="match status" value="1"/>
</dbReference>
<evidence type="ECO:0000313" key="7">
    <source>
        <dbReference type="Proteomes" id="UP000297318"/>
    </source>
</evidence>
<dbReference type="InterPro" id="IPR050611">
    <property type="entry name" value="ABCF"/>
</dbReference>
<evidence type="ECO:0000256" key="4">
    <source>
        <dbReference type="SAM" id="MobiDB-lite"/>
    </source>
</evidence>
<sequence>MVPGADLPPEPAAGARMSTTPGLIAARKVTFAYPGRPVLADVSLTVSGRNRIGLVGENGSGKSTLLQILAGRLEPATGTVRRRGTLTMVAQELQAVPHETLGDLLAASMQRSRAAQTRMEEAAARAAAIDAGEVDPGGRTRAGAMAEVADAVAAYENARAWDADRELDEALTRFGAPRDLGRPLTEMSVGERYRVHLACALAERSDVLLLDEPTNHLDLAAIEHLTARLEEWPGAVVLVTHDRQLLDDVVSEILDLDSTMNGPPARYGALHYADYRASKDAALARWRTRFRTEQKRLEELFYSRDSSYEGLSDEWRPPKGSNKNRRGTRAKQHVTAADRQLTRLEARAVSVPPPPPEVAWPHLGGEPDGHGNAPLLLLPGAHVPGRLERPDLMISLEREDRLLLVGPNGRGKSTLLGLLAQAGTAPDVRVGVLWQESRLEIVGRETGFDVATRVVLAELARGGVDADELVPIAATGLLSEEDLDRPVVDLSVGQRRRLDLALVLMTAPHVLLLDEPTNHLAVDLVDSMTGWLRWVACAVVVATHDRLMREDYADWPTIDLG</sequence>
<dbReference type="InterPro" id="IPR027417">
    <property type="entry name" value="P-loop_NTPase"/>
</dbReference>
<organism evidence="6 7">
    <name type="scientific">Serinibacter arcticus</name>
    <dbReference type="NCBI Taxonomy" id="1655435"/>
    <lineage>
        <taxon>Bacteria</taxon>
        <taxon>Bacillati</taxon>
        <taxon>Actinomycetota</taxon>
        <taxon>Actinomycetes</taxon>
        <taxon>Micrococcales</taxon>
        <taxon>Beutenbergiaceae</taxon>
        <taxon>Serinibacter</taxon>
    </lineage>
</organism>
<keyword evidence="3" id="KW-0067">ATP-binding</keyword>
<evidence type="ECO:0000256" key="3">
    <source>
        <dbReference type="ARBA" id="ARBA00022840"/>
    </source>
</evidence>
<keyword evidence="1" id="KW-0677">Repeat</keyword>
<name>A0A4Z1E940_9MICO</name>
<dbReference type="PROSITE" id="PS00211">
    <property type="entry name" value="ABC_TRANSPORTER_1"/>
    <property type="match status" value="1"/>
</dbReference>
<comment type="caution">
    <text evidence="6">The sequence shown here is derived from an EMBL/GenBank/DDBJ whole genome shotgun (WGS) entry which is preliminary data.</text>
</comment>
<dbReference type="AlphaFoldDB" id="A0A4Z1E940"/>
<dbReference type="SMART" id="SM00382">
    <property type="entry name" value="AAA"/>
    <property type="match status" value="2"/>
</dbReference>
<dbReference type="Gene3D" id="3.40.50.300">
    <property type="entry name" value="P-loop containing nucleotide triphosphate hydrolases"/>
    <property type="match status" value="2"/>
</dbReference>
<dbReference type="PROSITE" id="PS50893">
    <property type="entry name" value="ABC_TRANSPORTER_2"/>
    <property type="match status" value="1"/>
</dbReference>
<feature type="domain" description="ABC transporter" evidence="5">
    <location>
        <begin position="24"/>
        <end position="283"/>
    </location>
</feature>
<evidence type="ECO:0000256" key="2">
    <source>
        <dbReference type="ARBA" id="ARBA00022741"/>
    </source>
</evidence>
<dbReference type="InterPro" id="IPR003593">
    <property type="entry name" value="AAA+_ATPase"/>
</dbReference>
<gene>
    <name evidence="6" type="ORF">SERN_0249</name>
</gene>
<dbReference type="FunFam" id="3.40.50.300:FF:000011">
    <property type="entry name" value="Putative ABC transporter ATP-binding component"/>
    <property type="match status" value="1"/>
</dbReference>
<feature type="compositionally biased region" description="Basic residues" evidence="4">
    <location>
        <begin position="322"/>
        <end position="332"/>
    </location>
</feature>
<keyword evidence="7" id="KW-1185">Reference proteome</keyword>
<evidence type="ECO:0000313" key="6">
    <source>
        <dbReference type="EMBL" id="TGO06057.1"/>
    </source>
</evidence>
<dbReference type="InterPro" id="IPR003439">
    <property type="entry name" value="ABC_transporter-like_ATP-bd"/>
</dbReference>
<proteinExistence type="predicted"/>
<dbReference type="GO" id="GO:0005524">
    <property type="term" value="F:ATP binding"/>
    <property type="evidence" value="ECO:0007669"/>
    <property type="project" value="UniProtKB-KW"/>
</dbReference>
<dbReference type="PANTHER" id="PTHR19211:SF14">
    <property type="entry name" value="ATP-BINDING CASSETTE SUB-FAMILY F MEMBER 1"/>
    <property type="match status" value="1"/>
</dbReference>
<evidence type="ECO:0000256" key="1">
    <source>
        <dbReference type="ARBA" id="ARBA00022737"/>
    </source>
</evidence>
<dbReference type="SUPFAM" id="SSF52540">
    <property type="entry name" value="P-loop containing nucleoside triphosphate hydrolases"/>
    <property type="match status" value="2"/>
</dbReference>
<dbReference type="GO" id="GO:0016887">
    <property type="term" value="F:ATP hydrolysis activity"/>
    <property type="evidence" value="ECO:0007669"/>
    <property type="project" value="InterPro"/>
</dbReference>
<dbReference type="EMBL" id="RHPJ01000001">
    <property type="protein sequence ID" value="TGO06057.1"/>
    <property type="molecule type" value="Genomic_DNA"/>
</dbReference>
<reference evidence="6 7" key="1">
    <citation type="submission" date="2018-11" db="EMBL/GenBank/DDBJ databases">
        <title>Complete genome sequencing of the Actinobacteria Serinibacter sp. K3-2.</title>
        <authorList>
            <person name="Rakitin A.L."/>
            <person name="Beletsky A.V."/>
            <person name="Mardanov A.V."/>
            <person name="Ravin N.V."/>
            <person name="Gromova A.S."/>
            <person name="Filippova S.N."/>
            <person name="Gal'Chenko V.F."/>
        </authorList>
    </citation>
    <scope>NUCLEOTIDE SEQUENCE [LARGE SCALE GENOMIC DNA]</scope>
    <source>
        <strain evidence="6 7">K3-2</strain>
    </source>
</reference>
<feature type="region of interest" description="Disordered" evidence="4">
    <location>
        <begin position="309"/>
        <end position="336"/>
    </location>
</feature>